<feature type="coiled-coil region" evidence="4">
    <location>
        <begin position="283"/>
        <end position="310"/>
    </location>
</feature>
<reference evidence="6" key="2">
    <citation type="submission" date="2025-09" db="UniProtKB">
        <authorList>
            <consortium name="Ensembl"/>
        </authorList>
    </citation>
    <scope>IDENTIFICATION</scope>
</reference>
<feature type="domain" description="IF rod" evidence="5">
    <location>
        <begin position="74"/>
        <end position="385"/>
    </location>
</feature>
<dbReference type="AlphaFoldDB" id="A0A673NK00"/>
<dbReference type="Proteomes" id="UP000472270">
    <property type="component" value="Unassembled WGS sequence"/>
</dbReference>
<evidence type="ECO:0000256" key="1">
    <source>
        <dbReference type="ARBA" id="ARBA00022744"/>
    </source>
</evidence>
<evidence type="ECO:0000256" key="2">
    <source>
        <dbReference type="ARBA" id="ARBA00022754"/>
    </source>
</evidence>
<keyword evidence="2" id="KW-0403">Intermediate filament</keyword>
<dbReference type="PANTHER" id="PTHR23239:SF367">
    <property type="entry name" value="KERATIN 15-RELATED"/>
    <property type="match status" value="1"/>
</dbReference>
<protein>
    <submittedName>
        <fullName evidence="6">Keratin, type I cytoskeletal 13-like</fullName>
    </submittedName>
</protein>
<dbReference type="Pfam" id="PF00038">
    <property type="entry name" value="Filament"/>
    <property type="match status" value="1"/>
</dbReference>
<accession>A0A673NK00</accession>
<dbReference type="GO" id="GO:0005882">
    <property type="term" value="C:intermediate filament"/>
    <property type="evidence" value="ECO:0007669"/>
    <property type="project" value="UniProtKB-KW"/>
</dbReference>
<keyword evidence="3 4" id="KW-0175">Coiled coil</keyword>
<reference evidence="6" key="1">
    <citation type="submission" date="2025-08" db="UniProtKB">
        <authorList>
            <consortium name="Ensembl"/>
        </authorList>
    </citation>
    <scope>IDENTIFICATION</scope>
</reference>
<dbReference type="PROSITE" id="PS51842">
    <property type="entry name" value="IF_ROD_2"/>
    <property type="match status" value="1"/>
</dbReference>
<sequence>MTSFSTRSYMSSGASSRFSVSGGGAVTAMRAGSVYGGAGGSGVRISSASASRSFSAGGGAGFNLSDAIDVSANEKATMQNLNDRLASYLEKVRSLEKANADLELKIRQFLESKATPAARDYSAYYATISDLQAKIQHATGVNGGIYLSTDNAKLAADDFRVKYENELSMRQSVEADIAGLRRVLDELTMSRSDLEMQIEGLKEELIFLKKNHEEELFAVRTQMSGQVNVEVDAAPQEDLTKIMAEIREHYEAVATKNRKDLEAWFQAKTEALNKEVVVSTETLQTSRSEITEVKRTLQSLEIELQSQLSMKASLEGTLADTQARYSAMLSGYQFQVTSMEQQLVQLRADLERQRQEYQMLLDIKTRLEMEIAEYRRLLDGEASSLSSSSTSTSSTTRKVVTIVEEVVDGKVVSSSSQSTSQTVS</sequence>
<dbReference type="SMART" id="SM01391">
    <property type="entry name" value="Filament"/>
    <property type="match status" value="1"/>
</dbReference>
<evidence type="ECO:0000256" key="4">
    <source>
        <dbReference type="SAM" id="Coils"/>
    </source>
</evidence>
<dbReference type="Gene3D" id="1.20.5.1160">
    <property type="entry name" value="Vasodilator-stimulated phosphoprotein"/>
    <property type="match status" value="1"/>
</dbReference>
<dbReference type="Gene3D" id="1.20.5.500">
    <property type="entry name" value="Single helix bin"/>
    <property type="match status" value="1"/>
</dbReference>
<keyword evidence="7" id="KW-1185">Reference proteome</keyword>
<gene>
    <name evidence="6" type="primary">krt92</name>
</gene>
<feature type="coiled-coil region" evidence="4">
    <location>
        <begin position="336"/>
        <end position="370"/>
    </location>
</feature>
<feature type="coiled-coil region" evidence="4">
    <location>
        <begin position="177"/>
        <end position="211"/>
    </location>
</feature>
<dbReference type="GO" id="GO:0005198">
    <property type="term" value="F:structural molecule activity"/>
    <property type="evidence" value="ECO:0007669"/>
    <property type="project" value="InterPro"/>
</dbReference>
<dbReference type="FunFam" id="1.20.5.500:FF:000001">
    <property type="entry name" value="Type II keratin 23"/>
    <property type="match status" value="1"/>
</dbReference>
<dbReference type="FunFam" id="1.20.5.170:FF:000002">
    <property type="entry name" value="Type I keratin KA11"/>
    <property type="match status" value="1"/>
</dbReference>
<evidence type="ECO:0000313" key="6">
    <source>
        <dbReference type="Ensembl" id="ENSSRHP00000104105.1"/>
    </source>
</evidence>
<dbReference type="Gene3D" id="1.20.5.170">
    <property type="match status" value="1"/>
</dbReference>
<dbReference type="PANTHER" id="PTHR23239">
    <property type="entry name" value="INTERMEDIATE FILAMENT"/>
    <property type="match status" value="1"/>
</dbReference>
<feature type="coiled-coil region" evidence="4">
    <location>
        <begin position="71"/>
        <end position="112"/>
    </location>
</feature>
<dbReference type="InterPro" id="IPR002957">
    <property type="entry name" value="Keratin_I"/>
</dbReference>
<dbReference type="InterPro" id="IPR039008">
    <property type="entry name" value="IF_rod_dom"/>
</dbReference>
<organism evidence="6 7">
    <name type="scientific">Sinocyclocheilus rhinocerous</name>
    <dbReference type="NCBI Taxonomy" id="307959"/>
    <lineage>
        <taxon>Eukaryota</taxon>
        <taxon>Metazoa</taxon>
        <taxon>Chordata</taxon>
        <taxon>Craniata</taxon>
        <taxon>Vertebrata</taxon>
        <taxon>Euteleostomi</taxon>
        <taxon>Actinopterygii</taxon>
        <taxon>Neopterygii</taxon>
        <taxon>Teleostei</taxon>
        <taxon>Ostariophysi</taxon>
        <taxon>Cypriniformes</taxon>
        <taxon>Cyprinidae</taxon>
        <taxon>Cyprininae</taxon>
        <taxon>Sinocyclocheilus</taxon>
    </lineage>
</organism>
<evidence type="ECO:0000259" key="5">
    <source>
        <dbReference type="PROSITE" id="PS51842"/>
    </source>
</evidence>
<dbReference type="FunFam" id="1.20.5.1160:FF:000002">
    <property type="entry name" value="Type I keratin 10"/>
    <property type="match status" value="1"/>
</dbReference>
<proteinExistence type="predicted"/>
<dbReference type="Ensembl" id="ENSSRHT00000106899.1">
    <property type="protein sequence ID" value="ENSSRHP00000104105.1"/>
    <property type="gene ID" value="ENSSRHG00000050868.1"/>
</dbReference>
<evidence type="ECO:0000256" key="3">
    <source>
        <dbReference type="ARBA" id="ARBA00023054"/>
    </source>
</evidence>
<dbReference type="SUPFAM" id="SSF64593">
    <property type="entry name" value="Intermediate filament protein, coiled coil region"/>
    <property type="match status" value="2"/>
</dbReference>
<keyword evidence="1" id="KW-0416">Keratin</keyword>
<evidence type="ECO:0000313" key="7">
    <source>
        <dbReference type="Proteomes" id="UP000472270"/>
    </source>
</evidence>
<name>A0A673NK00_9TELE</name>
<dbReference type="PRINTS" id="PR01248">
    <property type="entry name" value="TYPE1KERATIN"/>
</dbReference>